<name>A0A1M4XHE4_9ACTN</name>
<accession>A0A1M4XHE4</accession>
<dbReference type="PROSITE" id="PS51833">
    <property type="entry name" value="HDOD"/>
    <property type="match status" value="1"/>
</dbReference>
<keyword evidence="3" id="KW-1185">Reference proteome</keyword>
<dbReference type="SUPFAM" id="SSF109604">
    <property type="entry name" value="HD-domain/PDEase-like"/>
    <property type="match status" value="1"/>
</dbReference>
<dbReference type="AlphaFoldDB" id="A0A1M4XHE4"/>
<feature type="domain" description="HDOD" evidence="1">
    <location>
        <begin position="15"/>
        <end position="207"/>
    </location>
</feature>
<evidence type="ECO:0000313" key="3">
    <source>
        <dbReference type="Proteomes" id="UP000184295"/>
    </source>
</evidence>
<sequence length="265" mass="29776">MRNIEEVLLHSFENLSPASHVAVAVLNEISHDDVGAADLALIIATDPVLTAKIMRMANSSMYSRRGQVSQLNVAIALLGLRTVQSIALTSVLQMVSPIDESDWLHSITTAMAATQLAPVFGIDSGEAFSVGMLHDLGVSLFREYDREGYQRILSEVNFPPSQEDQDRLLSLEFERYGTTHPHLGSMVMQSWSLPIEMLEAVRHHHDSSRQTTLTRLLRAADLFSYYVQYSIEPDEPIVKELSYEETLTQLHRLKEQSRQTLLLVD</sequence>
<evidence type="ECO:0000259" key="1">
    <source>
        <dbReference type="PROSITE" id="PS51833"/>
    </source>
</evidence>
<gene>
    <name evidence="2" type="ORF">SAMN02745225_02018</name>
</gene>
<dbReference type="PANTHER" id="PTHR33525">
    <property type="match status" value="1"/>
</dbReference>
<protein>
    <submittedName>
        <fullName evidence="2">HD-like signal output (HDOD) domain, no enzymatic activity</fullName>
    </submittedName>
</protein>
<dbReference type="STRING" id="1121881.SAMN02745225_02018"/>
<dbReference type="Gene3D" id="1.10.3210.10">
    <property type="entry name" value="Hypothetical protein af1432"/>
    <property type="match status" value="1"/>
</dbReference>
<dbReference type="Proteomes" id="UP000184295">
    <property type="component" value="Unassembled WGS sequence"/>
</dbReference>
<organism evidence="2 3">
    <name type="scientific">Ferrithrix thermotolerans DSM 19514</name>
    <dbReference type="NCBI Taxonomy" id="1121881"/>
    <lineage>
        <taxon>Bacteria</taxon>
        <taxon>Bacillati</taxon>
        <taxon>Actinomycetota</taxon>
        <taxon>Acidimicrobiia</taxon>
        <taxon>Acidimicrobiales</taxon>
        <taxon>Acidimicrobiaceae</taxon>
        <taxon>Ferrithrix</taxon>
    </lineage>
</organism>
<dbReference type="PANTHER" id="PTHR33525:SF6">
    <property type="entry name" value="HDOD DOMAIN-CONTAINING PROTEIN"/>
    <property type="match status" value="1"/>
</dbReference>
<reference evidence="3" key="1">
    <citation type="submission" date="2016-11" db="EMBL/GenBank/DDBJ databases">
        <authorList>
            <person name="Varghese N."/>
            <person name="Submissions S."/>
        </authorList>
    </citation>
    <scope>NUCLEOTIDE SEQUENCE [LARGE SCALE GENOMIC DNA]</scope>
    <source>
        <strain evidence="3">DSM 19514</strain>
    </source>
</reference>
<evidence type="ECO:0000313" key="2">
    <source>
        <dbReference type="EMBL" id="SHE92786.1"/>
    </source>
</evidence>
<dbReference type="RefSeq" id="WP_072792055.1">
    <property type="nucleotide sequence ID" value="NZ_FQUL01000039.1"/>
</dbReference>
<dbReference type="Pfam" id="PF08668">
    <property type="entry name" value="HDOD"/>
    <property type="match status" value="1"/>
</dbReference>
<dbReference type="InterPro" id="IPR013976">
    <property type="entry name" value="HDOD"/>
</dbReference>
<dbReference type="InterPro" id="IPR052340">
    <property type="entry name" value="RNase_Y/CdgJ"/>
</dbReference>
<proteinExistence type="predicted"/>
<dbReference type="EMBL" id="FQUL01000039">
    <property type="protein sequence ID" value="SHE92786.1"/>
    <property type="molecule type" value="Genomic_DNA"/>
</dbReference>